<reference evidence="2" key="1">
    <citation type="submission" date="2018-06" db="EMBL/GenBank/DDBJ databases">
        <authorList>
            <person name="Zhirakovskaya E."/>
        </authorList>
    </citation>
    <scope>NUCLEOTIDE SEQUENCE</scope>
</reference>
<keyword evidence="1" id="KW-1133">Transmembrane helix</keyword>
<dbReference type="EMBL" id="UOFL01000257">
    <property type="protein sequence ID" value="VAW82965.1"/>
    <property type="molecule type" value="Genomic_DNA"/>
</dbReference>
<accession>A0A3B0YPZ9</accession>
<protein>
    <submittedName>
        <fullName evidence="2">Uncharacterized protein</fullName>
    </submittedName>
</protein>
<organism evidence="2">
    <name type="scientific">hydrothermal vent metagenome</name>
    <dbReference type="NCBI Taxonomy" id="652676"/>
    <lineage>
        <taxon>unclassified sequences</taxon>
        <taxon>metagenomes</taxon>
        <taxon>ecological metagenomes</taxon>
    </lineage>
</organism>
<sequence length="135" mass="15472">MDDLKPLPLTSKRQKLQSKLACIQTRPLIILAVYTLIISFFAGPIILYIVATISVLYIILILIHKRENQTLSAEISHTQYQTLKEISQQYPSISKTISHTLKTQRTISQEQYLLVMELVQQEETNLLKSSLENDS</sequence>
<dbReference type="AlphaFoldDB" id="A0A3B0YPZ9"/>
<evidence type="ECO:0000313" key="2">
    <source>
        <dbReference type="EMBL" id="VAW82965.1"/>
    </source>
</evidence>
<gene>
    <name evidence="2" type="ORF">MNBD_GAMMA12-3093</name>
</gene>
<evidence type="ECO:0000256" key="1">
    <source>
        <dbReference type="SAM" id="Phobius"/>
    </source>
</evidence>
<keyword evidence="1" id="KW-0472">Membrane</keyword>
<feature type="transmembrane region" description="Helical" evidence="1">
    <location>
        <begin position="45"/>
        <end position="63"/>
    </location>
</feature>
<name>A0A3B0YPZ9_9ZZZZ</name>
<keyword evidence="1" id="KW-0812">Transmembrane</keyword>
<proteinExistence type="predicted"/>